<dbReference type="Pfam" id="PF00535">
    <property type="entry name" value="Glycos_transf_2"/>
    <property type="match status" value="1"/>
</dbReference>
<dbReference type="PANTHER" id="PTHR43685">
    <property type="entry name" value="GLYCOSYLTRANSFERASE"/>
    <property type="match status" value="1"/>
</dbReference>
<dbReference type="InterPro" id="IPR029044">
    <property type="entry name" value="Nucleotide-diphossugar_trans"/>
</dbReference>
<dbReference type="Proteomes" id="UP000292118">
    <property type="component" value="Chromosome"/>
</dbReference>
<accession>A0A4P6F0Q2</accession>
<dbReference type="SUPFAM" id="SSF53448">
    <property type="entry name" value="Nucleotide-diphospho-sugar transferases"/>
    <property type="match status" value="1"/>
</dbReference>
<dbReference type="AlphaFoldDB" id="A0A4P6F0Q2"/>
<organism evidence="3 4">
    <name type="scientific">Xylanimonas protaetiae</name>
    <dbReference type="NCBI Taxonomy" id="2509457"/>
    <lineage>
        <taxon>Bacteria</taxon>
        <taxon>Bacillati</taxon>
        <taxon>Actinomycetota</taxon>
        <taxon>Actinomycetes</taxon>
        <taxon>Micrococcales</taxon>
        <taxon>Promicromonosporaceae</taxon>
        <taxon>Xylanimonas</taxon>
    </lineage>
</organism>
<dbReference type="Gene3D" id="3.90.550.10">
    <property type="entry name" value="Spore Coat Polysaccharide Biosynthesis Protein SpsA, Chain A"/>
    <property type="match status" value="1"/>
</dbReference>
<feature type="compositionally biased region" description="Polar residues" evidence="1">
    <location>
        <begin position="1"/>
        <end position="10"/>
    </location>
</feature>
<gene>
    <name evidence="3" type="ORF">ET471_02280</name>
</gene>
<dbReference type="KEGG" id="xya:ET471_02280"/>
<dbReference type="GO" id="GO:0016740">
    <property type="term" value="F:transferase activity"/>
    <property type="evidence" value="ECO:0007669"/>
    <property type="project" value="UniProtKB-KW"/>
</dbReference>
<name>A0A4P6F0Q2_9MICO</name>
<proteinExistence type="predicted"/>
<dbReference type="CDD" id="cd00761">
    <property type="entry name" value="Glyco_tranf_GTA_type"/>
    <property type="match status" value="1"/>
</dbReference>
<dbReference type="InterPro" id="IPR050834">
    <property type="entry name" value="Glycosyltransf_2"/>
</dbReference>
<protein>
    <submittedName>
        <fullName evidence="3">Glycosyltransferase family 2 protein</fullName>
    </submittedName>
</protein>
<dbReference type="OrthoDB" id="9797391at2"/>
<evidence type="ECO:0000313" key="4">
    <source>
        <dbReference type="Proteomes" id="UP000292118"/>
    </source>
</evidence>
<sequence length="340" mass="38097">MMSQWASTTRALRGDSPVSEGDSPVRWSDARGPRATPVVTVGVPVYNGERYLAQALEALRDQDLRDVEVLIGDNASTDGSAQIAESFVASDPRFRFLRSDVNRGLPWNYNRLLAQARAPLFMWNASDDVVRPGHLAACRDALLAHPDATVAFSRVQLIDARGETVGEMDDWGLDFLTLAPARRLDLFLARRVWQAIGFGGVIRTAELRDMGGLGMFYGQDIALGTKMALRAPWVEVPQQSYMSRRHDAQMNKLQGGDPVQQVRVFNPAHSRPVAFPQWYLNYRIFAEVAAAPIPLAERARAMRAVITRWTAPNWRFFPFDVKRNAIRLVRGRYVGAYHSS</sequence>
<dbReference type="PANTHER" id="PTHR43685:SF2">
    <property type="entry name" value="GLYCOSYLTRANSFERASE 2-LIKE DOMAIN-CONTAINING PROTEIN"/>
    <property type="match status" value="1"/>
</dbReference>
<keyword evidence="3" id="KW-0808">Transferase</keyword>
<dbReference type="InterPro" id="IPR001173">
    <property type="entry name" value="Glyco_trans_2-like"/>
</dbReference>
<feature type="domain" description="Glycosyltransferase 2-like" evidence="2">
    <location>
        <begin position="40"/>
        <end position="163"/>
    </location>
</feature>
<reference evidence="3 4" key="1">
    <citation type="submission" date="2019-01" db="EMBL/GenBank/DDBJ databases">
        <title>Genome sequencing of strain FW10M-9.</title>
        <authorList>
            <person name="Heo J."/>
            <person name="Kim S.-J."/>
            <person name="Kim J.-S."/>
            <person name="Hong S.-B."/>
            <person name="Kwon S.-W."/>
        </authorList>
    </citation>
    <scope>NUCLEOTIDE SEQUENCE [LARGE SCALE GENOMIC DNA]</scope>
    <source>
        <strain evidence="3 4">FW10M-9</strain>
    </source>
</reference>
<evidence type="ECO:0000259" key="2">
    <source>
        <dbReference type="Pfam" id="PF00535"/>
    </source>
</evidence>
<evidence type="ECO:0000256" key="1">
    <source>
        <dbReference type="SAM" id="MobiDB-lite"/>
    </source>
</evidence>
<dbReference type="EMBL" id="CP035493">
    <property type="protein sequence ID" value="QAY69014.1"/>
    <property type="molecule type" value="Genomic_DNA"/>
</dbReference>
<feature type="region of interest" description="Disordered" evidence="1">
    <location>
        <begin position="1"/>
        <end position="31"/>
    </location>
</feature>
<keyword evidence="4" id="KW-1185">Reference proteome</keyword>
<evidence type="ECO:0000313" key="3">
    <source>
        <dbReference type="EMBL" id="QAY69014.1"/>
    </source>
</evidence>